<keyword evidence="2 7" id="KW-0963">Cytoplasm</keyword>
<sequence length="1280" mass="140013">MYLKSLTLRGFKSFANATTLRFEPGITAVIGPNGSGKSNIVDALSWVMGEQGVKNLRGTSMEDVIFAGTSDRAPLGRAQVTLTIDNTDRTLDIDYTEVTISRTIFRNGGSEYAINGTQCRLLDIQELLSDTGLGQQMHVIVGQGRLDAILRADPSGHRAFIEEAAGILKHRKRKERALRKLDNTETNLSRLDDLLGEIHRQLGPLGRQARISRRAEGIQVALRDAQARLFAEDAMLSRTRRNQTKAKLDEERRGFERVQGELADVKGRIERLETLSAQSSPALSGLNQTWRSLSQIEERLRSVASLAGERSRSLSGQIVEHPGEDPSLLIARADELSGQAGHQQEAVDSSRMAYDQATEARAGDEQRLASVRQTLAELRKSEQQRDARIANCRELVAREEAAVQLAETRAKDHAAQRAALVVQRDDAVQRRDEVRERQRNAVHDGGKAWEQARSILQDRQDALGSKEEQLRGVQGRMIALQSTADALNETLEGHAAAASFRGDDAVEVLGGLADFIRIEDGWQEAMARAMGDYADALVIADESAMLAALERVLRERSARVALLHPSDDDMNDDADDAPTAGAGVADSDGVPDRADVEDGPLPASRLIRPNSRAVDTMLAARVTRAVRLLLADTAAVSDDRGALSALRTGPWRQAVTPQGTVFNRVGAGGGVPTAPSDLSLVSRRDEALEERSRIASTAEMWRQEVEELRAARDAARAQVESEAKRRTEERLKARQMDDALQSATRAAERLSHQLATLDETLATTRGEGDTHRSKLEDLRLTLERMRHPDADGGDLDELEGRERKAEARLTGAREREVAAKLAWKESNDTLASLTRQQSLLRERADEAKARRLRIAAENERRRARIARMERIGHDATCIAGYVSRSVAEVTARREALQRRSSGHDQELKGLRARRNELETDAGQRSRREHELDVERERQAVEAGQLTQRISDALGMGVDELIAGYGPDRPVPVLDDAGRTVPREHREGTSADSDSESTAFGSSESGSVESTVAAVPGSGSEPGSISAVAETSYVTVPYRREEQVRRLAKARRDLKALGKVNPLATEEFDALRDRNQYLNDQRQDVASSRDDLLQLIRDLDATMTQAFASAFDDTAQAFAKVFATLFPGGTGRLRLENPDDMLTTGVVVEASPAGKRVKQLSLLSGGERSLTALALLFAIFTARPSPFYVMDEVEAALDSVNLSRLLGALQDLRSHAQLIIITHQQRTMAIADALYGITMRADGVTAVMSQRLDRSHGGRDGAHGNDGSGGGGDGGVSDRPR</sequence>
<dbReference type="GO" id="GO:0030261">
    <property type="term" value="P:chromosome condensation"/>
    <property type="evidence" value="ECO:0007669"/>
    <property type="project" value="InterPro"/>
</dbReference>
<feature type="region of interest" description="Disordered" evidence="8">
    <location>
        <begin position="1251"/>
        <end position="1280"/>
    </location>
</feature>
<gene>
    <name evidence="7" type="primary">smc</name>
    <name evidence="10" type="ORF">BMONG18_1227</name>
</gene>
<dbReference type="InterPro" id="IPR003395">
    <property type="entry name" value="RecF/RecN/SMC_N"/>
</dbReference>
<evidence type="ECO:0000256" key="1">
    <source>
        <dbReference type="ARBA" id="ARBA00004496"/>
    </source>
</evidence>
<comment type="subcellular location">
    <subcellularLocation>
        <location evidence="1 7">Cytoplasm</location>
    </subcellularLocation>
</comment>
<organism evidence="10 11">
    <name type="scientific">Bifidobacterium mongoliense</name>
    <dbReference type="NCBI Taxonomy" id="518643"/>
    <lineage>
        <taxon>Bacteria</taxon>
        <taxon>Bacillati</taxon>
        <taxon>Actinomycetota</taxon>
        <taxon>Actinomycetes</taxon>
        <taxon>Bifidobacteriales</taxon>
        <taxon>Bifidobacteriaceae</taxon>
        <taxon>Bifidobacterium</taxon>
    </lineage>
</organism>
<dbReference type="PROSITE" id="PS50862">
    <property type="entry name" value="AA_TRNA_LIGASE_II"/>
    <property type="match status" value="1"/>
</dbReference>
<dbReference type="GO" id="GO:0005737">
    <property type="term" value="C:cytoplasm"/>
    <property type="evidence" value="ECO:0007669"/>
    <property type="project" value="UniProtKB-SubCell"/>
</dbReference>
<dbReference type="FunFam" id="3.40.50.300:FF:000984">
    <property type="entry name" value="Chromosome partition protein Smc"/>
    <property type="match status" value="1"/>
</dbReference>
<reference evidence="10 11" key="1">
    <citation type="submission" date="2018-07" db="EMBL/GenBank/DDBJ databases">
        <title>The role of parmesan cheese in vectoring bovine microbiota.</title>
        <authorList>
            <person name="Lugli G.A."/>
            <person name="Milani C."/>
        </authorList>
    </citation>
    <scope>NUCLEOTIDE SEQUENCE [LARGE SCALE GENOMIC DNA]</scope>
    <source>
        <strain evidence="10 11">BMONG18</strain>
    </source>
</reference>
<evidence type="ECO:0000256" key="3">
    <source>
        <dbReference type="ARBA" id="ARBA00022741"/>
    </source>
</evidence>
<feature type="compositionally biased region" description="Low complexity" evidence="8">
    <location>
        <begin position="577"/>
        <end position="586"/>
    </location>
</feature>
<dbReference type="Gene3D" id="3.40.50.300">
    <property type="entry name" value="P-loop containing nucleotide triphosphate hydrolases"/>
    <property type="match status" value="2"/>
</dbReference>
<dbReference type="GO" id="GO:0005694">
    <property type="term" value="C:chromosome"/>
    <property type="evidence" value="ECO:0007669"/>
    <property type="project" value="InterPro"/>
</dbReference>
<feature type="region of interest" description="Disordered" evidence="8">
    <location>
        <begin position="564"/>
        <end position="604"/>
    </location>
</feature>
<dbReference type="SUPFAM" id="SSF75553">
    <property type="entry name" value="Smc hinge domain"/>
    <property type="match status" value="1"/>
</dbReference>
<dbReference type="GO" id="GO:0005524">
    <property type="term" value="F:ATP binding"/>
    <property type="evidence" value="ECO:0007669"/>
    <property type="project" value="UniProtKB-UniRule"/>
</dbReference>
<dbReference type="Pfam" id="PF06470">
    <property type="entry name" value="SMC_hinge"/>
    <property type="match status" value="1"/>
</dbReference>
<dbReference type="EMBL" id="QRAJ01000006">
    <property type="protein sequence ID" value="ROT86714.1"/>
    <property type="molecule type" value="Genomic_DNA"/>
</dbReference>
<dbReference type="InterPro" id="IPR010935">
    <property type="entry name" value="SMC_hinge"/>
</dbReference>
<dbReference type="FunFam" id="3.40.50.300:FF:000901">
    <property type="entry name" value="Chromosome partition protein Smc"/>
    <property type="match status" value="1"/>
</dbReference>
<evidence type="ECO:0000256" key="7">
    <source>
        <dbReference type="HAMAP-Rule" id="MF_01894"/>
    </source>
</evidence>
<dbReference type="Gene3D" id="3.30.70.1620">
    <property type="match status" value="1"/>
</dbReference>
<evidence type="ECO:0000259" key="9">
    <source>
        <dbReference type="PROSITE" id="PS50862"/>
    </source>
</evidence>
<evidence type="ECO:0000313" key="11">
    <source>
        <dbReference type="Proteomes" id="UP000285266"/>
    </source>
</evidence>
<dbReference type="Gene3D" id="1.20.1060.20">
    <property type="match status" value="1"/>
</dbReference>
<feature type="compositionally biased region" description="Basic and acidic residues" evidence="8">
    <location>
        <begin position="1251"/>
        <end position="1262"/>
    </location>
</feature>
<dbReference type="InterPro" id="IPR036277">
    <property type="entry name" value="SMC_hinge_sf"/>
</dbReference>
<feature type="domain" description="Aminoacyl-transfer RNA synthetases class-II family profile" evidence="9">
    <location>
        <begin position="693"/>
        <end position="1208"/>
    </location>
</feature>
<name>A0A423UDD2_9BIFI</name>
<keyword evidence="3 7" id="KW-0547">Nucleotide-binding</keyword>
<protein>
    <recommendedName>
        <fullName evidence="7">Chromosome partition protein Smc</fullName>
    </recommendedName>
</protein>
<comment type="caution">
    <text evidence="10">The sequence shown here is derived from an EMBL/GenBank/DDBJ whole genome shotgun (WGS) entry which is preliminary data.</text>
</comment>
<feature type="coiled-coil region" evidence="7">
    <location>
        <begin position="167"/>
        <end position="194"/>
    </location>
</feature>
<dbReference type="GO" id="GO:0016887">
    <property type="term" value="F:ATP hydrolysis activity"/>
    <property type="evidence" value="ECO:0007669"/>
    <property type="project" value="InterPro"/>
</dbReference>
<dbReference type="InterPro" id="IPR027417">
    <property type="entry name" value="P-loop_NTPase"/>
</dbReference>
<evidence type="ECO:0000256" key="8">
    <source>
        <dbReference type="SAM" id="MobiDB-lite"/>
    </source>
</evidence>
<dbReference type="Pfam" id="PF02463">
    <property type="entry name" value="SMC_N"/>
    <property type="match status" value="1"/>
</dbReference>
<feature type="compositionally biased region" description="Low complexity" evidence="8">
    <location>
        <begin position="1000"/>
        <end position="1013"/>
    </location>
</feature>
<feature type="region of interest" description="Disordered" evidence="8">
    <location>
        <begin position="895"/>
        <end position="939"/>
    </location>
</feature>
<evidence type="ECO:0000256" key="6">
    <source>
        <dbReference type="ARBA" id="ARBA00023125"/>
    </source>
</evidence>
<evidence type="ECO:0000256" key="5">
    <source>
        <dbReference type="ARBA" id="ARBA00023054"/>
    </source>
</evidence>
<evidence type="ECO:0000256" key="4">
    <source>
        <dbReference type="ARBA" id="ARBA00022840"/>
    </source>
</evidence>
<comment type="domain">
    <text evidence="7">Contains large globular domains required for ATP hydrolysis at each terminus and a third globular domain forming a flexible hinge near the middle of the molecule. These domains are separated by coiled-coil structures.</text>
</comment>
<dbReference type="InterPro" id="IPR006195">
    <property type="entry name" value="aa-tRNA-synth_II"/>
</dbReference>
<feature type="region of interest" description="Disordered" evidence="8">
    <location>
        <begin position="981"/>
        <end position="1024"/>
    </location>
</feature>
<accession>A0A423UDD2</accession>
<feature type="binding site" evidence="7">
    <location>
        <begin position="32"/>
        <end position="39"/>
    </location>
    <ligand>
        <name>ATP</name>
        <dbReference type="ChEBI" id="CHEBI:30616"/>
    </ligand>
</feature>
<dbReference type="SUPFAM" id="SSF52540">
    <property type="entry name" value="P-loop containing nucleoside triphosphate hydrolases"/>
    <property type="match status" value="1"/>
</dbReference>
<comment type="subunit">
    <text evidence="7">Homodimer.</text>
</comment>
<dbReference type="RefSeq" id="WP_123645073.1">
    <property type="nucleotide sequence ID" value="NZ_QRAJ01000006.1"/>
</dbReference>
<comment type="function">
    <text evidence="7">Required for chromosome condensation and partitioning.</text>
</comment>
<dbReference type="GO" id="GO:0006260">
    <property type="term" value="P:DNA replication"/>
    <property type="evidence" value="ECO:0007669"/>
    <property type="project" value="UniProtKB-UniRule"/>
</dbReference>
<dbReference type="AlphaFoldDB" id="A0A423UDD2"/>
<feature type="compositionally biased region" description="Polar residues" evidence="8">
    <location>
        <begin position="989"/>
        <end position="999"/>
    </location>
</feature>
<dbReference type="PANTHER" id="PTHR43977">
    <property type="entry name" value="STRUCTURAL MAINTENANCE OF CHROMOSOMES PROTEIN 3"/>
    <property type="match status" value="1"/>
</dbReference>
<evidence type="ECO:0000256" key="2">
    <source>
        <dbReference type="ARBA" id="ARBA00022490"/>
    </source>
</evidence>
<proteinExistence type="inferred from homology"/>
<dbReference type="PIRSF" id="PIRSF005719">
    <property type="entry name" value="SMC"/>
    <property type="match status" value="1"/>
</dbReference>
<dbReference type="GO" id="GO:0007059">
    <property type="term" value="P:chromosome segregation"/>
    <property type="evidence" value="ECO:0007669"/>
    <property type="project" value="UniProtKB-UniRule"/>
</dbReference>
<dbReference type="GO" id="GO:0007062">
    <property type="term" value="P:sister chromatid cohesion"/>
    <property type="evidence" value="ECO:0007669"/>
    <property type="project" value="InterPro"/>
</dbReference>
<dbReference type="GO" id="GO:0003677">
    <property type="term" value="F:DNA binding"/>
    <property type="evidence" value="ECO:0007669"/>
    <property type="project" value="UniProtKB-UniRule"/>
</dbReference>
<keyword evidence="4 7" id="KW-0067">ATP-binding</keyword>
<keyword evidence="5 7" id="KW-0175">Coiled coil</keyword>
<dbReference type="Proteomes" id="UP000285266">
    <property type="component" value="Unassembled WGS sequence"/>
</dbReference>
<evidence type="ECO:0000313" key="10">
    <source>
        <dbReference type="EMBL" id="ROT86714.1"/>
    </source>
</evidence>
<keyword evidence="6 7" id="KW-0238">DNA-binding</keyword>
<comment type="similarity">
    <text evidence="7">Belongs to the SMC family.</text>
</comment>
<dbReference type="InterPro" id="IPR011890">
    <property type="entry name" value="SMC_prok"/>
</dbReference>
<dbReference type="HAMAP" id="MF_01894">
    <property type="entry name" value="Smc_prok"/>
    <property type="match status" value="1"/>
</dbReference>
<dbReference type="InterPro" id="IPR024704">
    <property type="entry name" value="SMC"/>
</dbReference>
<feature type="compositionally biased region" description="Gly residues" evidence="8">
    <location>
        <begin position="1263"/>
        <end position="1274"/>
    </location>
</feature>
<feature type="coiled-coil region" evidence="7">
    <location>
        <begin position="698"/>
        <end position="760"/>
    </location>
</feature>
<feature type="coiled-coil region" evidence="7">
    <location>
        <begin position="795"/>
        <end position="850"/>
    </location>
</feature>